<organism evidence="1 2">
    <name type="scientific">Sphingomonas alpina</name>
    <dbReference type="NCBI Taxonomy" id="653931"/>
    <lineage>
        <taxon>Bacteria</taxon>
        <taxon>Pseudomonadati</taxon>
        <taxon>Pseudomonadota</taxon>
        <taxon>Alphaproteobacteria</taxon>
        <taxon>Sphingomonadales</taxon>
        <taxon>Sphingomonadaceae</taxon>
        <taxon>Sphingomonas</taxon>
    </lineage>
</organism>
<keyword evidence="2" id="KW-1185">Reference proteome</keyword>
<evidence type="ECO:0000313" key="1">
    <source>
        <dbReference type="EMBL" id="QNQ10914.1"/>
    </source>
</evidence>
<protein>
    <submittedName>
        <fullName evidence="1">Uncharacterized protein</fullName>
    </submittedName>
</protein>
<name>A0A7H0LML1_9SPHN</name>
<sequence length="203" mass="21896">MNHFKKLALGVAAIGLVTAPAIAGYKLMPAGVPVAVAKSGLTITPSIDWNRLGSRPGRNAESWTLDGLTLNDVTFYGGIPNNTTLFKDAKKKTEPLPRFSSTMLIPDIAQLFESSYRVSVGTSLMSIDAVKPATFAGSPGFHFSYSFVVQGEEVRRKGEATGAVIGGNLYMITYEAPVIHYYDASIELFHKLAETAVIRPVKK</sequence>
<accession>A0A7H0LML1</accession>
<dbReference type="AlphaFoldDB" id="A0A7H0LML1"/>
<dbReference type="EMBL" id="CP061038">
    <property type="protein sequence ID" value="QNQ10914.1"/>
    <property type="molecule type" value="Genomic_DNA"/>
</dbReference>
<dbReference type="KEGG" id="spap:H3Z74_06960"/>
<dbReference type="RefSeq" id="WP_187763203.1">
    <property type="nucleotide sequence ID" value="NZ_CP061038.1"/>
</dbReference>
<dbReference type="Proteomes" id="UP000516148">
    <property type="component" value="Chromosome"/>
</dbReference>
<proteinExistence type="predicted"/>
<reference evidence="1 2" key="1">
    <citation type="submission" date="2020-09" db="EMBL/GenBank/DDBJ databases">
        <title>Sphingomonas sp., a new species isolated from pork steak.</title>
        <authorList>
            <person name="Heidler von Heilborn D."/>
        </authorList>
    </citation>
    <scope>NUCLEOTIDE SEQUENCE [LARGE SCALE GENOMIC DNA]</scope>
    <source>
        <strain evidence="2">S8-3T</strain>
    </source>
</reference>
<evidence type="ECO:0000313" key="2">
    <source>
        <dbReference type="Proteomes" id="UP000516148"/>
    </source>
</evidence>
<gene>
    <name evidence="1" type="ORF">H3Z74_06960</name>
</gene>